<dbReference type="Pfam" id="PF05016">
    <property type="entry name" value="ParE_toxin"/>
    <property type="match status" value="1"/>
</dbReference>
<evidence type="ECO:0000313" key="2">
    <source>
        <dbReference type="EMBL" id="AFK55546.1"/>
    </source>
</evidence>
<dbReference type="HOGENOM" id="CLU_2995282_0_0_5"/>
<dbReference type="EMBL" id="CP003237">
    <property type="protein sequence ID" value="AFK55546.1"/>
    <property type="molecule type" value="Genomic_DNA"/>
</dbReference>
<geneLocation type="plasmid" evidence="2 3">
    <name>pTM1</name>
</geneLocation>
<dbReference type="AlphaFoldDB" id="I3TS08"/>
<organism evidence="2 3">
    <name type="scientific">Tistrella mobilis (strain KA081020-065)</name>
    <dbReference type="NCBI Taxonomy" id="1110502"/>
    <lineage>
        <taxon>Bacteria</taxon>
        <taxon>Pseudomonadati</taxon>
        <taxon>Pseudomonadota</taxon>
        <taxon>Alphaproteobacteria</taxon>
        <taxon>Geminicoccales</taxon>
        <taxon>Geminicoccaceae</taxon>
        <taxon>Tistrella</taxon>
    </lineage>
</organism>
<accession>I3TS08</accession>
<dbReference type="Gene3D" id="3.30.2310.20">
    <property type="entry name" value="RelE-like"/>
    <property type="match status" value="1"/>
</dbReference>
<reference evidence="2 3" key="1">
    <citation type="journal article" date="2012" name="J. Am. Chem. Soc.">
        <title>Bacterial biosynthesis and maturation of the didemnin anti-cancer agents.</title>
        <authorList>
            <person name="Xu Y."/>
            <person name="Kersten R.D."/>
            <person name="Nam S.J."/>
            <person name="Lu L."/>
            <person name="Al-Suwailem A.M."/>
            <person name="Zheng H."/>
            <person name="Fenical W."/>
            <person name="Dorrestein P.C."/>
            <person name="Moore B.S."/>
            <person name="Qian P.Y."/>
        </authorList>
    </citation>
    <scope>NUCLEOTIDE SEQUENCE [LARGE SCALE GENOMIC DNA]</scope>
    <source>
        <strain evidence="2 3">KA081020-065</strain>
    </source>
</reference>
<gene>
    <name evidence="2" type="ordered locus">TMO_a0143</name>
</gene>
<keyword evidence="1" id="KW-1277">Toxin-antitoxin system</keyword>
<name>I3TS08_TISMK</name>
<proteinExistence type="predicted"/>
<keyword evidence="3" id="KW-1185">Reference proteome</keyword>
<evidence type="ECO:0000313" key="3">
    <source>
        <dbReference type="Proteomes" id="UP000005258"/>
    </source>
</evidence>
<dbReference type="InterPro" id="IPR007712">
    <property type="entry name" value="RelE/ParE_toxin"/>
</dbReference>
<dbReference type="Proteomes" id="UP000005258">
    <property type="component" value="Plasmid pTM1"/>
</dbReference>
<protein>
    <recommendedName>
        <fullName evidence="4">Type II toxin-antitoxin system RelE/ParE family toxin</fullName>
    </recommendedName>
</protein>
<sequence length="57" mass="6817">MIEATERLGQFSHIGARLAGFGQRDVRRIIVRWWEVRYEVVVGMVVILRVRHVRENR</sequence>
<evidence type="ECO:0008006" key="4">
    <source>
        <dbReference type="Google" id="ProtNLM"/>
    </source>
</evidence>
<dbReference type="KEGG" id="tmo:TMO_a0143"/>
<evidence type="ECO:0000256" key="1">
    <source>
        <dbReference type="ARBA" id="ARBA00022649"/>
    </source>
</evidence>
<keyword evidence="2" id="KW-0614">Plasmid</keyword>
<dbReference type="InterPro" id="IPR035093">
    <property type="entry name" value="RelE/ParE_toxin_dom_sf"/>
</dbReference>